<dbReference type="EMBL" id="PXYW01000061">
    <property type="protein sequence ID" value="PSR31602.1"/>
    <property type="molecule type" value="Genomic_DNA"/>
</dbReference>
<name>A0A2T2XAU2_9FIRM</name>
<proteinExistence type="predicted"/>
<dbReference type="Pfam" id="PF26349">
    <property type="entry name" value="YoqH"/>
    <property type="match status" value="1"/>
</dbReference>
<dbReference type="Gene3D" id="1.10.101.10">
    <property type="entry name" value="PGBD-like superfamily/PGBD"/>
    <property type="match status" value="3"/>
</dbReference>
<gene>
    <name evidence="2" type="ORF">C7B46_16670</name>
</gene>
<dbReference type="InterPro" id="IPR058968">
    <property type="entry name" value="YoqH-like"/>
</dbReference>
<dbReference type="Proteomes" id="UP000242972">
    <property type="component" value="Unassembled WGS sequence"/>
</dbReference>
<feature type="domain" description="Peptidoglycan binding-like" evidence="1">
    <location>
        <begin position="115"/>
        <end position="157"/>
    </location>
</feature>
<reference evidence="2 3" key="1">
    <citation type="journal article" date="2014" name="BMC Genomics">
        <title>Comparison of environmental and isolate Sulfobacillus genomes reveals diverse carbon, sulfur, nitrogen, and hydrogen metabolisms.</title>
        <authorList>
            <person name="Justice N.B."/>
            <person name="Norman A."/>
            <person name="Brown C.T."/>
            <person name="Singh A."/>
            <person name="Thomas B.C."/>
            <person name="Banfield J.F."/>
        </authorList>
    </citation>
    <scope>NUCLEOTIDE SEQUENCE [LARGE SCALE GENOMIC DNA]</scope>
    <source>
        <strain evidence="2">AMDSBA4</strain>
    </source>
</reference>
<feature type="domain" description="Peptidoglycan binding-like" evidence="1">
    <location>
        <begin position="198"/>
        <end position="251"/>
    </location>
</feature>
<dbReference type="InterPro" id="IPR036366">
    <property type="entry name" value="PGBDSf"/>
</dbReference>
<sequence>MALFDDTFPPYVAFGSRNLAVGSTGTDVAVVQAVYNLMLETMNPPQGPMGKPIAVTGVFDGATLVAVKNIQSYFGLSVDGIVGPATFFVFGQGVGPFTTYGGPVFGSRQLTVGNSGGDVIILQNRLNCFAYSALTGGPTGTFNSGTAQAVLAFKRDAESNGDTGFPPNDIAGFGFYNASWLYTFAGGRSIESGRNGFDVVFVQALLLDLGYYSGNITGYYDAKTVSAVKKFQTAMGIASDGIVGPATFYQMGLNNNVPAPVPLGVSWPPSIVPKVTACTVPLVTQTADLHPYGVASLVINQREGFESLDVVGNFLPDPSTFGAGFTQYTFTLTDPRTGQVVATAPMIQTPTSVSPEDWAGTFSPGVKTIVQGIVTIYPSGSRGLGPSVLSGNLQQCV</sequence>
<accession>A0A2T2XAU2</accession>
<dbReference type="SUPFAM" id="SSF47090">
    <property type="entry name" value="PGBD-like"/>
    <property type="match status" value="3"/>
</dbReference>
<dbReference type="Pfam" id="PF01471">
    <property type="entry name" value="PG_binding_1"/>
    <property type="match status" value="3"/>
</dbReference>
<dbReference type="InterPro" id="IPR002477">
    <property type="entry name" value="Peptidoglycan-bd-like"/>
</dbReference>
<protein>
    <submittedName>
        <fullName evidence="2">Peptidoglycan-binding protein</fullName>
    </submittedName>
</protein>
<organism evidence="2 3">
    <name type="scientific">Sulfobacillus benefaciens</name>
    <dbReference type="NCBI Taxonomy" id="453960"/>
    <lineage>
        <taxon>Bacteria</taxon>
        <taxon>Bacillati</taxon>
        <taxon>Bacillota</taxon>
        <taxon>Clostridia</taxon>
        <taxon>Eubacteriales</taxon>
        <taxon>Clostridiales Family XVII. Incertae Sedis</taxon>
        <taxon>Sulfobacillus</taxon>
    </lineage>
</organism>
<evidence type="ECO:0000313" key="3">
    <source>
        <dbReference type="Proteomes" id="UP000242972"/>
    </source>
</evidence>
<dbReference type="AlphaFoldDB" id="A0A2T2XAU2"/>
<evidence type="ECO:0000259" key="1">
    <source>
        <dbReference type="Pfam" id="PF01471"/>
    </source>
</evidence>
<comment type="caution">
    <text evidence="2">The sequence shown here is derived from an EMBL/GenBank/DDBJ whole genome shotgun (WGS) entry which is preliminary data.</text>
</comment>
<evidence type="ECO:0000313" key="2">
    <source>
        <dbReference type="EMBL" id="PSR31602.1"/>
    </source>
</evidence>
<feature type="domain" description="Peptidoglycan binding-like" evidence="1">
    <location>
        <begin position="52"/>
        <end position="87"/>
    </location>
</feature>
<dbReference type="InterPro" id="IPR036365">
    <property type="entry name" value="PGBD-like_sf"/>
</dbReference>